<keyword evidence="2" id="KW-1185">Reference proteome</keyword>
<reference evidence="1" key="2">
    <citation type="submission" date="2020-09" db="EMBL/GenBank/DDBJ databases">
        <authorList>
            <person name="Sun Q."/>
            <person name="Ohkuma M."/>
        </authorList>
    </citation>
    <scope>NUCLEOTIDE SEQUENCE</scope>
    <source>
        <strain evidence="1">JCM 19831</strain>
    </source>
</reference>
<comment type="caution">
    <text evidence="1">The sequence shown here is derived from an EMBL/GenBank/DDBJ whole genome shotgun (WGS) entry which is preliminary data.</text>
</comment>
<name>A0A917TNE2_9ACTN</name>
<proteinExistence type="predicted"/>
<evidence type="ECO:0000313" key="1">
    <source>
        <dbReference type="EMBL" id="GGM30221.1"/>
    </source>
</evidence>
<evidence type="ECO:0000313" key="2">
    <source>
        <dbReference type="Proteomes" id="UP000642070"/>
    </source>
</evidence>
<dbReference type="EMBL" id="BMPI01000014">
    <property type="protein sequence ID" value="GGM30221.1"/>
    <property type="molecule type" value="Genomic_DNA"/>
</dbReference>
<dbReference type="Proteomes" id="UP000642070">
    <property type="component" value="Unassembled WGS sequence"/>
</dbReference>
<organism evidence="1 2">
    <name type="scientific">Dactylosporangium sucinum</name>
    <dbReference type="NCBI Taxonomy" id="1424081"/>
    <lineage>
        <taxon>Bacteria</taxon>
        <taxon>Bacillati</taxon>
        <taxon>Actinomycetota</taxon>
        <taxon>Actinomycetes</taxon>
        <taxon>Micromonosporales</taxon>
        <taxon>Micromonosporaceae</taxon>
        <taxon>Dactylosporangium</taxon>
    </lineage>
</organism>
<protein>
    <submittedName>
        <fullName evidence="1">Uncharacterized protein</fullName>
    </submittedName>
</protein>
<reference evidence="1" key="1">
    <citation type="journal article" date="2014" name="Int. J. Syst. Evol. Microbiol.">
        <title>Complete genome sequence of Corynebacterium casei LMG S-19264T (=DSM 44701T), isolated from a smear-ripened cheese.</title>
        <authorList>
            <consortium name="US DOE Joint Genome Institute (JGI-PGF)"/>
            <person name="Walter F."/>
            <person name="Albersmeier A."/>
            <person name="Kalinowski J."/>
            <person name="Ruckert C."/>
        </authorList>
    </citation>
    <scope>NUCLEOTIDE SEQUENCE</scope>
    <source>
        <strain evidence="1">JCM 19831</strain>
    </source>
</reference>
<gene>
    <name evidence="1" type="ORF">GCM10007977_034370</name>
</gene>
<dbReference type="Pfam" id="PF19458">
    <property type="entry name" value="DUF5995"/>
    <property type="match status" value="1"/>
</dbReference>
<sequence>MAWPHYDDGMEESVARIVRRMEHSLGRLDAGDARRFFHETYLRTTLAVAAEIDRGGFADGPWLERWDVVFAELYLDAFDARLAGAPVPGPWRVAFDTARDRPGLPPLRHVLLGMNAHINYDLPQSLVAVISSAEFDDPAALRRREADHRHVDAVLLNRVGAEDVQMRSVSTVRRRDRLLGPLNRAATKRVLREARAKVWRNAAVLDRARRDGTTEAVLGRLDQACTAKLMELTAPGQVMLRLARRGFGVTV</sequence>
<dbReference type="InterPro" id="IPR046037">
    <property type="entry name" value="DUF5995"/>
</dbReference>
<accession>A0A917TNE2</accession>
<dbReference type="AlphaFoldDB" id="A0A917TNE2"/>